<dbReference type="AlphaFoldDB" id="A0A5N6ZIX4"/>
<dbReference type="SMART" id="SM00338">
    <property type="entry name" value="BRLZ"/>
    <property type="match status" value="1"/>
</dbReference>
<proteinExistence type="predicted"/>
<dbReference type="EMBL" id="ML739042">
    <property type="protein sequence ID" value="KAE8356110.1"/>
    <property type="molecule type" value="Genomic_DNA"/>
</dbReference>
<feature type="compositionally biased region" description="Low complexity" evidence="2">
    <location>
        <begin position="219"/>
        <end position="230"/>
    </location>
</feature>
<feature type="region of interest" description="Disordered" evidence="2">
    <location>
        <begin position="209"/>
        <end position="235"/>
    </location>
</feature>
<sequence>MDTSTSSVDLRPRQATDSEYETDIGVLQWDEAMEHHHHHHHHQNRDSNYHPHTMLPEDIRFIPTISLTGNPTSIMHSIPISPPSSLSPPAATACISMNPMNAAMMGALGADSHHIEHSGRRVSNGIDRRQSQNREAQRRFRERREQERVQTQVKMDVLRTENKRLSDLFDLLRTENHRLEGENERLKTELEILRKRWQDVLRVMSELAQQDERTADRQSSSSPASHCSPSQIDIPSLRRSVVMQTLVALFEERGSDSTRSVSLRDGSESPSHSNAYS</sequence>
<keyword evidence="1" id="KW-0175">Coiled coil</keyword>
<name>A0A5N6ZIX4_9EURO</name>
<feature type="domain" description="BZIP" evidence="3">
    <location>
        <begin position="128"/>
        <end position="186"/>
    </location>
</feature>
<feature type="coiled-coil region" evidence="1">
    <location>
        <begin position="169"/>
        <end position="196"/>
    </location>
</feature>
<dbReference type="PROSITE" id="PS50217">
    <property type="entry name" value="BZIP"/>
    <property type="match status" value="1"/>
</dbReference>
<evidence type="ECO:0000256" key="2">
    <source>
        <dbReference type="SAM" id="MobiDB-lite"/>
    </source>
</evidence>
<dbReference type="InterPro" id="IPR004827">
    <property type="entry name" value="bZIP"/>
</dbReference>
<feature type="region of interest" description="Disordered" evidence="2">
    <location>
        <begin position="116"/>
        <end position="147"/>
    </location>
</feature>
<feature type="region of interest" description="Disordered" evidence="2">
    <location>
        <begin position="253"/>
        <end position="277"/>
    </location>
</feature>
<dbReference type="Proteomes" id="UP000327118">
    <property type="component" value="Unassembled WGS sequence"/>
</dbReference>
<dbReference type="SUPFAM" id="SSF57959">
    <property type="entry name" value="Leucine zipper domain"/>
    <property type="match status" value="1"/>
</dbReference>
<organism evidence="4 5">
    <name type="scientific">Aspergillus coremiiformis</name>
    <dbReference type="NCBI Taxonomy" id="138285"/>
    <lineage>
        <taxon>Eukaryota</taxon>
        <taxon>Fungi</taxon>
        <taxon>Dikarya</taxon>
        <taxon>Ascomycota</taxon>
        <taxon>Pezizomycotina</taxon>
        <taxon>Eurotiomycetes</taxon>
        <taxon>Eurotiomycetidae</taxon>
        <taxon>Eurotiales</taxon>
        <taxon>Aspergillaceae</taxon>
        <taxon>Aspergillus</taxon>
        <taxon>Aspergillus subgen. Circumdati</taxon>
    </lineage>
</organism>
<dbReference type="PROSITE" id="PS00036">
    <property type="entry name" value="BZIP_BASIC"/>
    <property type="match status" value="1"/>
</dbReference>
<dbReference type="Gene3D" id="1.20.5.170">
    <property type="match status" value="1"/>
</dbReference>
<feature type="compositionally biased region" description="Polar residues" evidence="2">
    <location>
        <begin position="268"/>
        <end position="277"/>
    </location>
</feature>
<evidence type="ECO:0000313" key="5">
    <source>
        <dbReference type="Proteomes" id="UP000327118"/>
    </source>
</evidence>
<evidence type="ECO:0000259" key="3">
    <source>
        <dbReference type="PROSITE" id="PS50217"/>
    </source>
</evidence>
<evidence type="ECO:0000256" key="1">
    <source>
        <dbReference type="SAM" id="Coils"/>
    </source>
</evidence>
<keyword evidence="5" id="KW-1185">Reference proteome</keyword>
<dbReference type="OrthoDB" id="4500984at2759"/>
<protein>
    <recommendedName>
        <fullName evidence="3">BZIP domain-containing protein</fullName>
    </recommendedName>
</protein>
<feature type="compositionally biased region" description="Basic and acidic residues" evidence="2">
    <location>
        <begin position="126"/>
        <end position="147"/>
    </location>
</feature>
<reference evidence="5" key="1">
    <citation type="submission" date="2019-04" db="EMBL/GenBank/DDBJ databases">
        <title>Friends and foes A comparative genomics studyof 23 Aspergillus species from section Flavi.</title>
        <authorList>
            <consortium name="DOE Joint Genome Institute"/>
            <person name="Kjaerbolling I."/>
            <person name="Vesth T."/>
            <person name="Frisvad J.C."/>
            <person name="Nybo J.L."/>
            <person name="Theobald S."/>
            <person name="Kildgaard S."/>
            <person name="Isbrandt T."/>
            <person name="Kuo A."/>
            <person name="Sato A."/>
            <person name="Lyhne E.K."/>
            <person name="Kogle M.E."/>
            <person name="Wiebenga A."/>
            <person name="Kun R.S."/>
            <person name="Lubbers R.J."/>
            <person name="Makela M.R."/>
            <person name="Barry K."/>
            <person name="Chovatia M."/>
            <person name="Clum A."/>
            <person name="Daum C."/>
            <person name="Haridas S."/>
            <person name="He G."/>
            <person name="LaButti K."/>
            <person name="Lipzen A."/>
            <person name="Mondo S."/>
            <person name="Riley R."/>
            <person name="Salamov A."/>
            <person name="Simmons B.A."/>
            <person name="Magnuson J.K."/>
            <person name="Henrissat B."/>
            <person name="Mortensen U.H."/>
            <person name="Larsen T.O."/>
            <person name="Devries R.P."/>
            <person name="Grigoriev I.V."/>
            <person name="Machida M."/>
            <person name="Baker S.E."/>
            <person name="Andersen M.R."/>
        </authorList>
    </citation>
    <scope>NUCLEOTIDE SEQUENCE [LARGE SCALE GENOMIC DNA]</scope>
    <source>
        <strain evidence="5">CBS 553.77</strain>
    </source>
</reference>
<accession>A0A5N6ZIX4</accession>
<gene>
    <name evidence="4" type="ORF">BDV28DRAFT_127680</name>
</gene>
<dbReference type="GO" id="GO:0003700">
    <property type="term" value="F:DNA-binding transcription factor activity"/>
    <property type="evidence" value="ECO:0007669"/>
    <property type="project" value="InterPro"/>
</dbReference>
<evidence type="ECO:0000313" key="4">
    <source>
        <dbReference type="EMBL" id="KAE8356110.1"/>
    </source>
</evidence>
<dbReference type="InterPro" id="IPR046347">
    <property type="entry name" value="bZIP_sf"/>
</dbReference>